<accession>A0A183NXU0</accession>
<keyword evidence="2" id="KW-1185">Reference proteome</keyword>
<dbReference type="Proteomes" id="UP000269396">
    <property type="component" value="Unassembled WGS sequence"/>
</dbReference>
<reference evidence="1 2" key="1">
    <citation type="submission" date="2018-11" db="EMBL/GenBank/DDBJ databases">
        <authorList>
            <consortium name="Pathogen Informatics"/>
        </authorList>
    </citation>
    <scope>NUCLEOTIDE SEQUENCE [LARGE SCALE GENOMIC DNA]</scope>
    <source>
        <strain>Denwood</strain>
        <strain evidence="2">Zambia</strain>
    </source>
</reference>
<organism evidence="1 2">
    <name type="scientific">Schistosoma mattheei</name>
    <dbReference type="NCBI Taxonomy" id="31246"/>
    <lineage>
        <taxon>Eukaryota</taxon>
        <taxon>Metazoa</taxon>
        <taxon>Spiralia</taxon>
        <taxon>Lophotrochozoa</taxon>
        <taxon>Platyhelminthes</taxon>
        <taxon>Trematoda</taxon>
        <taxon>Digenea</taxon>
        <taxon>Strigeidida</taxon>
        <taxon>Schistosomatoidea</taxon>
        <taxon>Schistosomatidae</taxon>
        <taxon>Schistosoma</taxon>
    </lineage>
</organism>
<evidence type="ECO:0000313" key="1">
    <source>
        <dbReference type="EMBL" id="VDP36581.1"/>
    </source>
</evidence>
<sequence length="91" mass="10595">MLITVQTERWRSHIIMRTTYQGDKIYSGDDPMKPLTETSYPEVQHRVFGHSGDKSVGVTILKHRLRWLGHVLQMSSQRIPRRALFFNAQTG</sequence>
<name>A0A183NXU0_9TREM</name>
<evidence type="ECO:0000313" key="2">
    <source>
        <dbReference type="Proteomes" id="UP000269396"/>
    </source>
</evidence>
<proteinExistence type="predicted"/>
<protein>
    <submittedName>
        <fullName evidence="1">Uncharacterized protein</fullName>
    </submittedName>
</protein>
<gene>
    <name evidence="1" type="ORF">SMTD_LOCUS6926</name>
</gene>
<dbReference type="EMBL" id="UZAL01027892">
    <property type="protein sequence ID" value="VDP36581.1"/>
    <property type="molecule type" value="Genomic_DNA"/>
</dbReference>
<dbReference type="AlphaFoldDB" id="A0A183NXU0"/>